<feature type="domain" description="Peptidase C45 hydrolase" evidence="1">
    <location>
        <begin position="122"/>
        <end position="280"/>
    </location>
</feature>
<dbReference type="InterPro" id="IPR005079">
    <property type="entry name" value="Peptidase_C45_hydrolase"/>
</dbReference>
<dbReference type="AlphaFoldDB" id="A0A840P9U1"/>
<gene>
    <name evidence="2" type="ORF">HNP84_005523</name>
</gene>
<dbReference type="InterPro" id="IPR047801">
    <property type="entry name" value="Peptidase_C45"/>
</dbReference>
<name>A0A840P9U1_9ACTN</name>
<dbReference type="Pfam" id="PF03417">
    <property type="entry name" value="AAT"/>
    <property type="match status" value="1"/>
</dbReference>
<organism evidence="2 3">
    <name type="scientific">Thermocatellispora tengchongensis</name>
    <dbReference type="NCBI Taxonomy" id="1073253"/>
    <lineage>
        <taxon>Bacteria</taxon>
        <taxon>Bacillati</taxon>
        <taxon>Actinomycetota</taxon>
        <taxon>Actinomycetes</taxon>
        <taxon>Streptosporangiales</taxon>
        <taxon>Streptosporangiaceae</taxon>
        <taxon>Thermocatellispora</taxon>
    </lineage>
</organism>
<evidence type="ECO:0000313" key="3">
    <source>
        <dbReference type="Proteomes" id="UP000578449"/>
    </source>
</evidence>
<dbReference type="PANTHER" id="PTHR34180">
    <property type="entry name" value="PEPTIDASE C45"/>
    <property type="match status" value="1"/>
</dbReference>
<dbReference type="RefSeq" id="WP_185052713.1">
    <property type="nucleotide sequence ID" value="NZ_BAABIX010000037.1"/>
</dbReference>
<dbReference type="Gene3D" id="3.60.60.10">
    <property type="entry name" value="Penicillin V Acylase, Chain A"/>
    <property type="match status" value="1"/>
</dbReference>
<evidence type="ECO:0000313" key="2">
    <source>
        <dbReference type="EMBL" id="MBB5135779.1"/>
    </source>
</evidence>
<keyword evidence="2" id="KW-0808">Transferase</keyword>
<sequence length="361" mass="37599">MRIHEHDSGESAAPERGREFGRLWAGRIGAAVAAYRGHYKELGIPEETSEGIARASYAALASWHPPLGAELESIAEGAGIAVAELSLLNSRTEILAAAPRPGEGECSTVVRPPAAGRPAVAFQTWDWHARLVPDAALWRYTPAPGRWVKTFTEPGMLAKIGINSAGLAVNFNILHHRADSAGGGVPVHAIARRVLDEAATVEEAVAVARSAPVSSSSAITVVATGSGRAEAASLEITPDGVAAIGVRPDGWLVRTNHLLDPGLARGELPSPASTTRARYGHLDGVLAGAGSPPGDLPGLARWLCGAAGADAPICVREDLTQPEAARWRTMLTVRLDPAGGTIEYWAGNPAEAAAAARAHRF</sequence>
<comment type="caution">
    <text evidence="2">The sequence shown here is derived from an EMBL/GenBank/DDBJ whole genome shotgun (WGS) entry which is preliminary data.</text>
</comment>
<protein>
    <submittedName>
        <fullName evidence="2">Isopenicillin-N N-acyltransferase-like protein</fullName>
    </submittedName>
</protein>
<evidence type="ECO:0000259" key="1">
    <source>
        <dbReference type="Pfam" id="PF03417"/>
    </source>
</evidence>
<proteinExistence type="predicted"/>
<dbReference type="EMBL" id="JACHGN010000012">
    <property type="protein sequence ID" value="MBB5135779.1"/>
    <property type="molecule type" value="Genomic_DNA"/>
</dbReference>
<reference evidence="2 3" key="1">
    <citation type="submission" date="2020-08" db="EMBL/GenBank/DDBJ databases">
        <title>Genomic Encyclopedia of Type Strains, Phase IV (KMG-IV): sequencing the most valuable type-strain genomes for metagenomic binning, comparative biology and taxonomic classification.</title>
        <authorList>
            <person name="Goeker M."/>
        </authorList>
    </citation>
    <scope>NUCLEOTIDE SEQUENCE [LARGE SCALE GENOMIC DNA]</scope>
    <source>
        <strain evidence="2 3">DSM 45615</strain>
    </source>
</reference>
<accession>A0A840P9U1</accession>
<dbReference type="PANTHER" id="PTHR34180:SF1">
    <property type="entry name" value="BETA-ALANYL-DOPAMINE_CARCININE HYDROLASE"/>
    <property type="match status" value="1"/>
</dbReference>
<dbReference type="InterPro" id="IPR047794">
    <property type="entry name" value="C45_proenzyme-like"/>
</dbReference>
<dbReference type="Proteomes" id="UP000578449">
    <property type="component" value="Unassembled WGS sequence"/>
</dbReference>
<dbReference type="GO" id="GO:0016746">
    <property type="term" value="F:acyltransferase activity"/>
    <property type="evidence" value="ECO:0007669"/>
    <property type="project" value="UniProtKB-KW"/>
</dbReference>
<keyword evidence="2" id="KW-0012">Acyltransferase</keyword>
<keyword evidence="3" id="KW-1185">Reference proteome</keyword>
<dbReference type="NCBIfam" id="NF040521">
    <property type="entry name" value="C45_proenzyme"/>
    <property type="match status" value="1"/>
</dbReference>